<dbReference type="Pfam" id="PF13692">
    <property type="entry name" value="Glyco_trans_1_4"/>
    <property type="match status" value="1"/>
</dbReference>
<name>A0ABS4D8I0_9CHLR</name>
<dbReference type="Proteomes" id="UP001193081">
    <property type="component" value="Unassembled WGS sequence"/>
</dbReference>
<comment type="caution">
    <text evidence="1">The sequence shown here is derived from an EMBL/GenBank/DDBJ whole genome shotgun (WGS) entry which is preliminary data.</text>
</comment>
<dbReference type="GO" id="GO:0016757">
    <property type="term" value="F:glycosyltransferase activity"/>
    <property type="evidence" value="ECO:0007669"/>
    <property type="project" value="UniProtKB-KW"/>
</dbReference>
<accession>A0ABS4D8I0</accession>
<evidence type="ECO:0000313" key="1">
    <source>
        <dbReference type="EMBL" id="MBP1465738.1"/>
    </source>
</evidence>
<evidence type="ECO:0000313" key="2">
    <source>
        <dbReference type="Proteomes" id="UP001193081"/>
    </source>
</evidence>
<reference evidence="1 2" key="1">
    <citation type="submission" date="2021-03" db="EMBL/GenBank/DDBJ databases">
        <authorList>
            <person name="Grouzdev D.S."/>
        </authorList>
    </citation>
    <scope>NUCLEOTIDE SEQUENCE [LARGE SCALE GENOMIC DNA]</scope>
    <source>
        <strain evidence="1 2">M50-1</strain>
    </source>
</reference>
<sequence>MSTSQLSTRKAIVLSPAWPAETNGSGIAIRSALQMFAEQFREVCFIGLVETPFDKKQREEWQKHCPTNGMVRFHHVKITRYAPLVRFLLSYRNALPAVTHQFHAEDVKQKVFTILKDEINPAHPPVFIIEDIPIGSYWFDLKQRFRDIPVIVRSENVAGRVFETIARKSNPLERLLWEHEIRRLLRLEEMLLRSADRFWAISDADFNTYEQLYQKSPAGVFGVCLDADQYQASFGDISVVIHLGGADLRKGRGLAGFIERGWTTVRKHRPDATLLLAGKNSQKYAAAPQGVWGLGFIDDVQGFLGRGSIFINPQESGSGIKLKSLVALLAGKTLISTEIGIEGVAGTNGVHFLSASSHQEMGEVIVTMMSDPGAAAKIGRNAREMAAEAYSQNRLRQDTAQLFADIKQLA</sequence>
<dbReference type="EMBL" id="SIJK02000011">
    <property type="protein sequence ID" value="MBP1465738.1"/>
    <property type="molecule type" value="Genomic_DNA"/>
</dbReference>
<dbReference type="RefSeq" id="WP_167857312.1">
    <property type="nucleotide sequence ID" value="NZ_SIJK02000011.1"/>
</dbReference>
<dbReference type="PANTHER" id="PTHR12526:SF630">
    <property type="entry name" value="GLYCOSYLTRANSFERASE"/>
    <property type="match status" value="1"/>
</dbReference>
<organism evidence="1 2">
    <name type="scientific">Candidatus Chloroploca mongolica</name>
    <dbReference type="NCBI Taxonomy" id="2528176"/>
    <lineage>
        <taxon>Bacteria</taxon>
        <taxon>Bacillati</taxon>
        <taxon>Chloroflexota</taxon>
        <taxon>Chloroflexia</taxon>
        <taxon>Chloroflexales</taxon>
        <taxon>Chloroflexineae</taxon>
        <taxon>Oscillochloridaceae</taxon>
        <taxon>Candidatus Chloroploca</taxon>
    </lineage>
</organism>
<gene>
    <name evidence="1" type="ORF">EYB53_008475</name>
</gene>
<dbReference type="SUPFAM" id="SSF53756">
    <property type="entry name" value="UDP-Glycosyltransferase/glycogen phosphorylase"/>
    <property type="match status" value="1"/>
</dbReference>
<dbReference type="Gene3D" id="3.40.50.2000">
    <property type="entry name" value="Glycogen Phosphorylase B"/>
    <property type="match status" value="1"/>
</dbReference>
<dbReference type="EC" id="2.4.-.-" evidence="1"/>
<keyword evidence="2" id="KW-1185">Reference proteome</keyword>
<protein>
    <submittedName>
        <fullName evidence="1">Glycosyltransferase</fullName>
        <ecNumber evidence="1">2.4.-.-</ecNumber>
    </submittedName>
</protein>
<keyword evidence="1" id="KW-0808">Transferase</keyword>
<proteinExistence type="predicted"/>
<dbReference type="PANTHER" id="PTHR12526">
    <property type="entry name" value="GLYCOSYLTRANSFERASE"/>
    <property type="match status" value="1"/>
</dbReference>
<keyword evidence="1" id="KW-0328">Glycosyltransferase</keyword>